<evidence type="ECO:0000313" key="1">
    <source>
        <dbReference type="EMBL" id="GBM82813.1"/>
    </source>
</evidence>
<reference evidence="1 2" key="1">
    <citation type="journal article" date="2019" name="Sci. Rep.">
        <title>Orb-weaving spider Araneus ventricosus genome elucidates the spidroin gene catalogue.</title>
        <authorList>
            <person name="Kono N."/>
            <person name="Nakamura H."/>
            <person name="Ohtoshi R."/>
            <person name="Moran D.A.P."/>
            <person name="Shinohara A."/>
            <person name="Yoshida Y."/>
            <person name="Fujiwara M."/>
            <person name="Mori M."/>
            <person name="Tomita M."/>
            <person name="Arakawa K."/>
        </authorList>
    </citation>
    <scope>NUCLEOTIDE SEQUENCE [LARGE SCALE GENOMIC DNA]</scope>
</reference>
<dbReference type="OrthoDB" id="513620at2759"/>
<dbReference type="EMBL" id="BGPR01003035">
    <property type="protein sequence ID" value="GBM82813.1"/>
    <property type="molecule type" value="Genomic_DNA"/>
</dbReference>
<dbReference type="AlphaFoldDB" id="A0A4Y2IY85"/>
<evidence type="ECO:0000313" key="2">
    <source>
        <dbReference type="Proteomes" id="UP000499080"/>
    </source>
</evidence>
<name>A0A4Y2IY85_ARAVE</name>
<keyword evidence="2" id="KW-1185">Reference proteome</keyword>
<comment type="caution">
    <text evidence="1">The sequence shown here is derived from an EMBL/GenBank/DDBJ whole genome shotgun (WGS) entry which is preliminary data.</text>
</comment>
<protein>
    <submittedName>
        <fullName evidence="1">Uncharacterized protein</fullName>
    </submittedName>
</protein>
<sequence length="209" mass="24453">MNFSHQEGETIGLYAARLLQFVNKLKDAGVPIAEWYQSFQVIRYLPLELSGIVQSIYRWEVKKFIFNNVVNELIAEESRLEQCQSDCEFIALESKLDRNLSEKVKLVSNQCKKDIEKVRKCSGCETDSEEDYEISNHESSDEVKREVVTEITKEVETESLIEIKTENFDEADYLRTPLSELVWVREAAPRRDKSRTDIFYKVVIIFYCL</sequence>
<proteinExistence type="predicted"/>
<organism evidence="1 2">
    <name type="scientific">Araneus ventricosus</name>
    <name type="common">Orbweaver spider</name>
    <name type="synonym">Epeira ventricosa</name>
    <dbReference type="NCBI Taxonomy" id="182803"/>
    <lineage>
        <taxon>Eukaryota</taxon>
        <taxon>Metazoa</taxon>
        <taxon>Ecdysozoa</taxon>
        <taxon>Arthropoda</taxon>
        <taxon>Chelicerata</taxon>
        <taxon>Arachnida</taxon>
        <taxon>Araneae</taxon>
        <taxon>Araneomorphae</taxon>
        <taxon>Entelegynae</taxon>
        <taxon>Araneoidea</taxon>
        <taxon>Araneidae</taxon>
        <taxon>Araneus</taxon>
    </lineage>
</organism>
<accession>A0A4Y2IY85</accession>
<gene>
    <name evidence="1" type="ORF">AVEN_139457_1</name>
</gene>
<dbReference type="Proteomes" id="UP000499080">
    <property type="component" value="Unassembled WGS sequence"/>
</dbReference>